<dbReference type="EMBL" id="BARS01028209">
    <property type="protein sequence ID" value="GAG05766.1"/>
    <property type="molecule type" value="Genomic_DNA"/>
</dbReference>
<gene>
    <name evidence="1" type="ORF">S01H1_44232</name>
</gene>
<proteinExistence type="predicted"/>
<evidence type="ECO:0000313" key="1">
    <source>
        <dbReference type="EMBL" id="GAG05766.1"/>
    </source>
</evidence>
<organism evidence="1">
    <name type="scientific">marine sediment metagenome</name>
    <dbReference type="NCBI Taxonomy" id="412755"/>
    <lineage>
        <taxon>unclassified sequences</taxon>
        <taxon>metagenomes</taxon>
        <taxon>ecological metagenomes</taxon>
    </lineage>
</organism>
<comment type="caution">
    <text evidence="1">The sequence shown here is derived from an EMBL/GenBank/DDBJ whole genome shotgun (WGS) entry which is preliminary data.</text>
</comment>
<protein>
    <submittedName>
        <fullName evidence="1">Uncharacterized protein</fullName>
    </submittedName>
</protein>
<sequence>MEKVDMIASGYEWVCSACEHFNTEVEIDSVVICAACATTFEVGDVEHAYA</sequence>
<dbReference type="AlphaFoldDB" id="X0VZ61"/>
<reference evidence="1" key="1">
    <citation type="journal article" date="2014" name="Front. Microbiol.">
        <title>High frequency of phylogenetically diverse reductive dehalogenase-homologous genes in deep subseafloor sedimentary metagenomes.</title>
        <authorList>
            <person name="Kawai M."/>
            <person name="Futagami T."/>
            <person name="Toyoda A."/>
            <person name="Takaki Y."/>
            <person name="Nishi S."/>
            <person name="Hori S."/>
            <person name="Arai W."/>
            <person name="Tsubouchi T."/>
            <person name="Morono Y."/>
            <person name="Uchiyama I."/>
            <person name="Ito T."/>
            <person name="Fujiyama A."/>
            <person name="Inagaki F."/>
            <person name="Takami H."/>
        </authorList>
    </citation>
    <scope>NUCLEOTIDE SEQUENCE</scope>
    <source>
        <strain evidence="1">Expedition CK06-06</strain>
    </source>
</reference>
<accession>X0VZ61</accession>
<name>X0VZ61_9ZZZZ</name>